<name>A0A0B4GZ09_METGA</name>
<feature type="compositionally biased region" description="Polar residues" evidence="1">
    <location>
        <begin position="96"/>
        <end position="107"/>
    </location>
</feature>
<feature type="region of interest" description="Disordered" evidence="1">
    <location>
        <begin position="91"/>
        <end position="111"/>
    </location>
</feature>
<dbReference type="AlphaFoldDB" id="A0A0B4GZ09"/>
<evidence type="ECO:0000313" key="4">
    <source>
        <dbReference type="Proteomes" id="UP000031192"/>
    </source>
</evidence>
<feature type="chain" id="PRO_5002105151" evidence="2">
    <location>
        <begin position="18"/>
        <end position="195"/>
    </location>
</feature>
<comment type="caution">
    <text evidence="3">The sequence shown here is derived from an EMBL/GenBank/DDBJ whole genome shotgun (WGS) entry which is preliminary data.</text>
</comment>
<evidence type="ECO:0000313" key="3">
    <source>
        <dbReference type="EMBL" id="KID82756.1"/>
    </source>
</evidence>
<feature type="signal peptide" evidence="2">
    <location>
        <begin position="1"/>
        <end position="17"/>
    </location>
</feature>
<keyword evidence="2" id="KW-0732">Signal</keyword>
<evidence type="ECO:0000256" key="1">
    <source>
        <dbReference type="SAM" id="MobiDB-lite"/>
    </source>
</evidence>
<dbReference type="EMBL" id="AZNH01000075">
    <property type="protein sequence ID" value="KID82756.1"/>
    <property type="molecule type" value="Genomic_DNA"/>
</dbReference>
<dbReference type="Proteomes" id="UP000031192">
    <property type="component" value="Unassembled WGS sequence"/>
</dbReference>
<reference evidence="3 4" key="1">
    <citation type="journal article" date="2014" name="Proc. Natl. Acad. Sci. U.S.A.">
        <title>Trajectory and genomic determinants of fungal-pathogen speciation and host adaptation.</title>
        <authorList>
            <person name="Hu X."/>
            <person name="Xiao G."/>
            <person name="Zheng P."/>
            <person name="Shang Y."/>
            <person name="Su Y."/>
            <person name="Zhang X."/>
            <person name="Liu X."/>
            <person name="Zhan S."/>
            <person name="St Leger R.J."/>
            <person name="Wang C."/>
        </authorList>
    </citation>
    <scope>NUCLEOTIDE SEQUENCE [LARGE SCALE GENOMIC DNA]</scope>
    <source>
        <strain evidence="3 4">ARSEF 977</strain>
    </source>
</reference>
<evidence type="ECO:0000256" key="2">
    <source>
        <dbReference type="SAM" id="SignalP"/>
    </source>
</evidence>
<protein>
    <submittedName>
        <fullName evidence="3">Uncharacterized protein</fullName>
    </submittedName>
</protein>
<keyword evidence="4" id="KW-1185">Reference proteome</keyword>
<proteinExistence type="predicted"/>
<sequence>MKQTVLISLFLAGLAVAMPPASHSRTVRGQDDATTPESISSLNWNNAANIYARQAANGFKQASTVQDCRDQFIVDLGNGWRPCVDKLKKAARESSSKQLGPDNTGQPDLSPCKTHLIADAQDEAACIAGVLRQPGLDFISDVCQHEAEQQAMDCAKQHFNAQDRSSALTDCLGKVEPSYRECAKNQSKAAKPTCS</sequence>
<organism evidence="3 4">
    <name type="scientific">Metarhizium guizhouense (strain ARSEF 977)</name>
    <dbReference type="NCBI Taxonomy" id="1276136"/>
    <lineage>
        <taxon>Eukaryota</taxon>
        <taxon>Fungi</taxon>
        <taxon>Dikarya</taxon>
        <taxon>Ascomycota</taxon>
        <taxon>Pezizomycotina</taxon>
        <taxon>Sordariomycetes</taxon>
        <taxon>Hypocreomycetidae</taxon>
        <taxon>Hypocreales</taxon>
        <taxon>Clavicipitaceae</taxon>
        <taxon>Metarhizium</taxon>
    </lineage>
</organism>
<dbReference type="HOGENOM" id="CLU_1396652_0_0_1"/>
<accession>A0A0B4GZ09</accession>
<gene>
    <name evidence="3" type="ORF">MGU_09925</name>
</gene>